<accession>A0A562PIT9</accession>
<keyword evidence="1" id="KW-0472">Membrane</keyword>
<dbReference type="OrthoDB" id="9151209at2"/>
<feature type="transmembrane region" description="Helical" evidence="1">
    <location>
        <begin position="21"/>
        <end position="39"/>
    </location>
</feature>
<proteinExistence type="predicted"/>
<keyword evidence="5" id="KW-1185">Reference proteome</keyword>
<dbReference type="EMBL" id="VLKW01000010">
    <property type="protein sequence ID" value="TWI44130.1"/>
    <property type="molecule type" value="Genomic_DNA"/>
</dbReference>
<dbReference type="Proteomes" id="UP000315112">
    <property type="component" value="Unassembled WGS sequence"/>
</dbReference>
<evidence type="ECO:0000313" key="5">
    <source>
        <dbReference type="Proteomes" id="UP000437862"/>
    </source>
</evidence>
<evidence type="ECO:0000313" key="2">
    <source>
        <dbReference type="EMBL" id="QGZ42772.1"/>
    </source>
</evidence>
<gene>
    <name evidence="2" type="ORF">GO485_29530</name>
    <name evidence="3" type="ORF">IP92_04649</name>
</gene>
<dbReference type="InterPro" id="IPR007690">
    <property type="entry name" value="T2SS_GspM"/>
</dbReference>
<evidence type="ECO:0000313" key="3">
    <source>
        <dbReference type="EMBL" id="TWI44130.1"/>
    </source>
</evidence>
<dbReference type="GO" id="GO:0015628">
    <property type="term" value="P:protein secretion by the type II secretion system"/>
    <property type="evidence" value="ECO:0007669"/>
    <property type="project" value="InterPro"/>
</dbReference>
<dbReference type="Proteomes" id="UP000437862">
    <property type="component" value="Chromosome"/>
</dbReference>
<protein>
    <submittedName>
        <fullName evidence="3">MSHA biogenesis protein MshJ</fullName>
    </submittedName>
</protein>
<evidence type="ECO:0000313" key="4">
    <source>
        <dbReference type="Proteomes" id="UP000315112"/>
    </source>
</evidence>
<evidence type="ECO:0000256" key="1">
    <source>
        <dbReference type="SAM" id="Phobius"/>
    </source>
</evidence>
<reference evidence="3 4" key="1">
    <citation type="journal article" date="2015" name="Stand. Genomic Sci.">
        <title>Genomic Encyclopedia of Bacterial and Archaeal Type Strains, Phase III: the genomes of soil and plant-associated and newly described type strains.</title>
        <authorList>
            <person name="Whitman W.B."/>
            <person name="Woyke T."/>
            <person name="Klenk H.P."/>
            <person name="Zhou Y."/>
            <person name="Lilburn T.G."/>
            <person name="Beck B.J."/>
            <person name="De Vos P."/>
            <person name="Vandamme P."/>
            <person name="Eisen J.A."/>
            <person name="Garrity G."/>
            <person name="Hugenholtz P."/>
            <person name="Kyrpides N.C."/>
        </authorList>
    </citation>
    <scope>NUCLEOTIDE SEQUENCE [LARGE SCALE GENOMIC DNA]</scope>
    <source>
        <strain evidence="3 4">CGMCC 1.10685</strain>
    </source>
</reference>
<dbReference type="AlphaFoldDB" id="A0A562PIT9"/>
<dbReference type="Pfam" id="PF04612">
    <property type="entry name" value="T2SSM"/>
    <property type="match status" value="1"/>
</dbReference>
<organism evidence="3 4">
    <name type="scientific">Pseudoduganella flava</name>
    <dbReference type="NCBI Taxonomy" id="871742"/>
    <lineage>
        <taxon>Bacteria</taxon>
        <taxon>Pseudomonadati</taxon>
        <taxon>Pseudomonadota</taxon>
        <taxon>Betaproteobacteria</taxon>
        <taxon>Burkholderiales</taxon>
        <taxon>Oxalobacteraceae</taxon>
        <taxon>Telluria group</taxon>
        <taxon>Pseudoduganella</taxon>
    </lineage>
</organism>
<keyword evidence="1" id="KW-1133">Transmembrane helix</keyword>
<name>A0A562PIT9_9BURK</name>
<keyword evidence="1" id="KW-0812">Transmembrane</keyword>
<reference evidence="2 5" key="3">
    <citation type="submission" date="2019-12" db="EMBL/GenBank/DDBJ databases">
        <title>Draft Genome Sequences of Six Type Strains of the Genus Massilia.</title>
        <authorList>
            <person name="Miess H."/>
            <person name="Frediansyah A."/>
            <person name="Goeker M."/>
            <person name="Gross H."/>
        </authorList>
    </citation>
    <scope>NUCLEOTIDE SEQUENCE [LARGE SCALE GENOMIC DNA]</scope>
    <source>
        <strain evidence="2 5">DSM 26639</strain>
    </source>
</reference>
<reference evidence="3" key="2">
    <citation type="submission" date="2019-07" db="EMBL/GenBank/DDBJ databases">
        <authorList>
            <person name="Whitman W."/>
            <person name="Huntemann M."/>
            <person name="Clum A."/>
            <person name="Pillay M."/>
            <person name="Palaniappan K."/>
            <person name="Varghese N."/>
            <person name="Mikhailova N."/>
            <person name="Stamatis D."/>
            <person name="Reddy T."/>
            <person name="Daum C."/>
            <person name="Shapiro N."/>
            <person name="Ivanova N."/>
            <person name="Kyrpides N."/>
            <person name="Woyke T."/>
        </authorList>
    </citation>
    <scope>NUCLEOTIDE SEQUENCE</scope>
    <source>
        <strain evidence="3">CGMCC 1.10685</strain>
    </source>
</reference>
<dbReference type="RefSeq" id="WP_145879701.1">
    <property type="nucleotide sequence ID" value="NZ_CP046904.1"/>
</dbReference>
<sequence length="263" mass="28123">MKAMWLKWAARIDALSLRERAMAGAAAVAAVIFIVYMGFIEPAHTQERTLRAAILQQRAQLAGIDVEIAQKQAAAQADPDAAARKRLAVLRTENDALRATLRNAQRGLVQPNRMSALLQQMVQQNGRLKLVSLKTLPPAGTTDGRFADGGAPAEMGPAPAAGPVLPVTPLTTTPPGVAPAPLSAPPSPATAASVAEEPLLYRHGVRIVLQGAYADMVAYMRALERLPVQVFWGKAALDATEHDKTTLTLTLYTLSLDEKWIAL</sequence>
<dbReference type="GO" id="GO:0015627">
    <property type="term" value="C:type II protein secretion system complex"/>
    <property type="evidence" value="ECO:0007669"/>
    <property type="project" value="InterPro"/>
</dbReference>
<dbReference type="EMBL" id="CP046904">
    <property type="protein sequence ID" value="QGZ42772.1"/>
    <property type="molecule type" value="Genomic_DNA"/>
</dbReference>